<gene>
    <name evidence="2" type="ORF">EVOR1521_LOCUS24209</name>
</gene>
<name>A0AA36J872_9DINO</name>
<keyword evidence="3" id="KW-1185">Reference proteome</keyword>
<sequence>MAFTYGFKYVATHPNSGYQHQYLERIDHFSLGLMGLETLFSLWDASEAYSGKSPGLIEARTAWVQYWASQIRLFQRFHRKGAQTVRQFLTQSKDEGITAMVAMLRQIRAALRVAASQRLNGGLSRLLLLLADLIDERGTASWAQIPSMLEAAAPVESVPMATPRQECRETREESRRMAHHRLRSVFDCDTPNSPEAQKTSGAGPSQKELFPSRAYGNGHVRMTSAF</sequence>
<evidence type="ECO:0000313" key="2">
    <source>
        <dbReference type="EMBL" id="CAJ1400976.1"/>
    </source>
</evidence>
<evidence type="ECO:0000313" key="3">
    <source>
        <dbReference type="Proteomes" id="UP001178507"/>
    </source>
</evidence>
<reference evidence="2" key="1">
    <citation type="submission" date="2023-08" db="EMBL/GenBank/DDBJ databases">
        <authorList>
            <person name="Chen Y."/>
            <person name="Shah S."/>
            <person name="Dougan E. K."/>
            <person name="Thang M."/>
            <person name="Chan C."/>
        </authorList>
    </citation>
    <scope>NUCLEOTIDE SEQUENCE</scope>
</reference>
<accession>A0AA36J872</accession>
<proteinExistence type="predicted"/>
<protein>
    <submittedName>
        <fullName evidence="2">Uncharacterized protein</fullName>
    </submittedName>
</protein>
<dbReference type="Proteomes" id="UP001178507">
    <property type="component" value="Unassembled WGS sequence"/>
</dbReference>
<feature type="region of interest" description="Disordered" evidence="1">
    <location>
        <begin position="186"/>
        <end position="212"/>
    </location>
</feature>
<dbReference type="AlphaFoldDB" id="A0AA36J872"/>
<evidence type="ECO:0000256" key="1">
    <source>
        <dbReference type="SAM" id="MobiDB-lite"/>
    </source>
</evidence>
<organism evidence="2 3">
    <name type="scientific">Effrenium voratum</name>
    <dbReference type="NCBI Taxonomy" id="2562239"/>
    <lineage>
        <taxon>Eukaryota</taxon>
        <taxon>Sar</taxon>
        <taxon>Alveolata</taxon>
        <taxon>Dinophyceae</taxon>
        <taxon>Suessiales</taxon>
        <taxon>Symbiodiniaceae</taxon>
        <taxon>Effrenium</taxon>
    </lineage>
</organism>
<dbReference type="EMBL" id="CAUJNA010003394">
    <property type="protein sequence ID" value="CAJ1400976.1"/>
    <property type="molecule type" value="Genomic_DNA"/>
</dbReference>
<feature type="compositionally biased region" description="Polar residues" evidence="1">
    <location>
        <begin position="190"/>
        <end position="203"/>
    </location>
</feature>
<comment type="caution">
    <text evidence="2">The sequence shown here is derived from an EMBL/GenBank/DDBJ whole genome shotgun (WGS) entry which is preliminary data.</text>
</comment>